<evidence type="ECO:0000256" key="1">
    <source>
        <dbReference type="SAM" id="MobiDB-lite"/>
    </source>
</evidence>
<comment type="caution">
    <text evidence="2">The sequence shown here is derived from an EMBL/GenBank/DDBJ whole genome shotgun (WGS) entry which is preliminary data.</text>
</comment>
<dbReference type="EMBL" id="BNJQ01000025">
    <property type="protein sequence ID" value="GHP09436.1"/>
    <property type="molecule type" value="Genomic_DNA"/>
</dbReference>
<name>A0A830HPM2_9CHLO</name>
<feature type="region of interest" description="Disordered" evidence="1">
    <location>
        <begin position="33"/>
        <end position="64"/>
    </location>
</feature>
<reference evidence="2" key="1">
    <citation type="submission" date="2020-10" db="EMBL/GenBank/DDBJ databases">
        <title>Unveiling of a novel bifunctional photoreceptor, Dualchrome1, isolated from a cosmopolitan green alga.</title>
        <authorList>
            <person name="Suzuki S."/>
            <person name="Kawachi M."/>
        </authorList>
    </citation>
    <scope>NUCLEOTIDE SEQUENCE</scope>
    <source>
        <strain evidence="2">NIES 2893</strain>
    </source>
</reference>
<sequence length="202" mass="21464">MEGQAYYPVLNMKGELQDPSLADLKERIKRFGASNAVTRDGASQNGVGVGVPRRSEPRPPSARRIPALSSAYGVSPRTASLTVLSSFRASSDSKLSTLETPASRSFFNSAGVSGVDSAGVSTITGVPAFTHFVTTGSSDELIVPRLAPQATAALCRLCRWAFAKKHGIPWNHEKQDAVGGFASHDKVVVEDESSDADEKSER</sequence>
<accession>A0A830HPM2</accession>
<organism evidence="2 3">
    <name type="scientific">Pycnococcus provasolii</name>
    <dbReference type="NCBI Taxonomy" id="41880"/>
    <lineage>
        <taxon>Eukaryota</taxon>
        <taxon>Viridiplantae</taxon>
        <taxon>Chlorophyta</taxon>
        <taxon>Pseudoscourfieldiophyceae</taxon>
        <taxon>Pseudoscourfieldiales</taxon>
        <taxon>Pycnococcaceae</taxon>
        <taxon>Pycnococcus</taxon>
    </lineage>
</organism>
<protein>
    <submittedName>
        <fullName evidence="2">Uncharacterized protein</fullName>
    </submittedName>
</protein>
<dbReference type="OrthoDB" id="43306at2759"/>
<feature type="compositionally biased region" description="Polar residues" evidence="1">
    <location>
        <begin position="35"/>
        <end position="46"/>
    </location>
</feature>
<keyword evidence="3" id="KW-1185">Reference proteome</keyword>
<evidence type="ECO:0000313" key="2">
    <source>
        <dbReference type="EMBL" id="GHP09436.1"/>
    </source>
</evidence>
<evidence type="ECO:0000313" key="3">
    <source>
        <dbReference type="Proteomes" id="UP000660262"/>
    </source>
</evidence>
<proteinExistence type="predicted"/>
<dbReference type="Proteomes" id="UP000660262">
    <property type="component" value="Unassembled WGS sequence"/>
</dbReference>
<gene>
    <name evidence="2" type="ORF">PPROV_000817100</name>
</gene>
<dbReference type="AlphaFoldDB" id="A0A830HPM2"/>